<dbReference type="AlphaFoldDB" id="A0A0C2IYE4"/>
<evidence type="ECO:0000313" key="2">
    <source>
        <dbReference type="EMBL" id="KII70534.1"/>
    </source>
</evidence>
<proteinExistence type="predicted"/>
<evidence type="ECO:0000256" key="1">
    <source>
        <dbReference type="SAM" id="MobiDB-lite"/>
    </source>
</evidence>
<gene>
    <name evidence="2" type="ORF">RF11_14852</name>
</gene>
<dbReference type="Proteomes" id="UP000031668">
    <property type="component" value="Unassembled WGS sequence"/>
</dbReference>
<organism evidence="2 3">
    <name type="scientific">Thelohanellus kitauei</name>
    <name type="common">Myxosporean</name>
    <dbReference type="NCBI Taxonomy" id="669202"/>
    <lineage>
        <taxon>Eukaryota</taxon>
        <taxon>Metazoa</taxon>
        <taxon>Cnidaria</taxon>
        <taxon>Myxozoa</taxon>
        <taxon>Myxosporea</taxon>
        <taxon>Bivalvulida</taxon>
        <taxon>Platysporina</taxon>
        <taxon>Myxobolidae</taxon>
        <taxon>Thelohanellus</taxon>
    </lineage>
</organism>
<name>A0A0C2IYE4_THEKT</name>
<dbReference type="EMBL" id="JWZT01002036">
    <property type="protein sequence ID" value="KII70534.1"/>
    <property type="molecule type" value="Genomic_DNA"/>
</dbReference>
<sequence length="108" mass="12463">MNVRMNRRSHSCASEHNAVFIPADYSIEAKVPLPVSENKKGLKRGISHDSPLRVDAVVSDLDFQLSRTEKDEYTTEIEEPTDQRPIKARWHSFDKQPLPKKYSGYTYL</sequence>
<keyword evidence="3" id="KW-1185">Reference proteome</keyword>
<protein>
    <submittedName>
        <fullName evidence="2">Uncharacterized protein</fullName>
    </submittedName>
</protein>
<accession>A0A0C2IYE4</accession>
<comment type="caution">
    <text evidence="2">The sequence shown here is derived from an EMBL/GenBank/DDBJ whole genome shotgun (WGS) entry which is preliminary data.</text>
</comment>
<evidence type="ECO:0000313" key="3">
    <source>
        <dbReference type="Proteomes" id="UP000031668"/>
    </source>
</evidence>
<reference evidence="2 3" key="1">
    <citation type="journal article" date="2014" name="Genome Biol. Evol.">
        <title>The genome of the myxosporean Thelohanellus kitauei shows adaptations to nutrient acquisition within its fish host.</title>
        <authorList>
            <person name="Yang Y."/>
            <person name="Xiong J."/>
            <person name="Zhou Z."/>
            <person name="Huo F."/>
            <person name="Miao W."/>
            <person name="Ran C."/>
            <person name="Liu Y."/>
            <person name="Zhang J."/>
            <person name="Feng J."/>
            <person name="Wang M."/>
            <person name="Wang M."/>
            <person name="Wang L."/>
            <person name="Yao B."/>
        </authorList>
    </citation>
    <scope>NUCLEOTIDE SEQUENCE [LARGE SCALE GENOMIC DNA]</scope>
    <source>
        <strain evidence="2">Wuqing</strain>
    </source>
</reference>
<feature type="region of interest" description="Disordered" evidence="1">
    <location>
        <begin position="70"/>
        <end position="90"/>
    </location>
</feature>